<dbReference type="EMBL" id="JAAAIP010000172">
    <property type="protein sequence ID" value="KAG0323850.1"/>
    <property type="molecule type" value="Genomic_DNA"/>
</dbReference>
<reference evidence="2" key="1">
    <citation type="journal article" date="2020" name="Fungal Divers.">
        <title>Resolving the Mortierellaceae phylogeny through synthesis of multi-gene phylogenetics and phylogenomics.</title>
        <authorList>
            <person name="Vandepol N."/>
            <person name="Liber J."/>
            <person name="Desiro A."/>
            <person name="Na H."/>
            <person name="Kennedy M."/>
            <person name="Barry K."/>
            <person name="Grigoriev I.V."/>
            <person name="Miller A.N."/>
            <person name="O'Donnell K."/>
            <person name="Stajich J.E."/>
            <person name="Bonito G."/>
        </authorList>
    </citation>
    <scope>NUCLEOTIDE SEQUENCE</scope>
    <source>
        <strain evidence="2">REB-010B</strain>
    </source>
</reference>
<sequence>MHLSTVNSENVGNSTSITGSASCALNLSTACSADSSVLGDRVNSDRSTTSNAGSNAGTSGAGSGYTSSSNSNKHGGSVR</sequence>
<name>A0A9P6RRW9_9FUNG</name>
<protein>
    <submittedName>
        <fullName evidence="2">Uncharacterized protein</fullName>
    </submittedName>
</protein>
<evidence type="ECO:0000313" key="2">
    <source>
        <dbReference type="EMBL" id="KAG0323850.1"/>
    </source>
</evidence>
<keyword evidence="3" id="KW-1185">Reference proteome</keyword>
<dbReference type="AlphaFoldDB" id="A0A9P6RRW9"/>
<proteinExistence type="predicted"/>
<feature type="region of interest" description="Disordered" evidence="1">
    <location>
        <begin position="36"/>
        <end position="79"/>
    </location>
</feature>
<feature type="compositionally biased region" description="Low complexity" evidence="1">
    <location>
        <begin position="47"/>
        <end position="72"/>
    </location>
</feature>
<gene>
    <name evidence="2" type="ORF">BGZ99_002421</name>
</gene>
<dbReference type="Proteomes" id="UP000738325">
    <property type="component" value="Unassembled WGS sequence"/>
</dbReference>
<evidence type="ECO:0000313" key="3">
    <source>
        <dbReference type="Proteomes" id="UP000738325"/>
    </source>
</evidence>
<accession>A0A9P6RRW9</accession>
<evidence type="ECO:0000256" key="1">
    <source>
        <dbReference type="SAM" id="MobiDB-lite"/>
    </source>
</evidence>
<organism evidence="2 3">
    <name type="scientific">Dissophora globulifera</name>
    <dbReference type="NCBI Taxonomy" id="979702"/>
    <lineage>
        <taxon>Eukaryota</taxon>
        <taxon>Fungi</taxon>
        <taxon>Fungi incertae sedis</taxon>
        <taxon>Mucoromycota</taxon>
        <taxon>Mortierellomycotina</taxon>
        <taxon>Mortierellomycetes</taxon>
        <taxon>Mortierellales</taxon>
        <taxon>Mortierellaceae</taxon>
        <taxon>Dissophora</taxon>
    </lineage>
</organism>
<comment type="caution">
    <text evidence="2">The sequence shown here is derived from an EMBL/GenBank/DDBJ whole genome shotgun (WGS) entry which is preliminary data.</text>
</comment>